<dbReference type="InterPro" id="IPR019734">
    <property type="entry name" value="TPR_rpt"/>
</dbReference>
<dbReference type="InterPro" id="IPR011990">
    <property type="entry name" value="TPR-like_helical_dom_sf"/>
</dbReference>
<dbReference type="Pfam" id="PF13414">
    <property type="entry name" value="TPR_11"/>
    <property type="match status" value="2"/>
</dbReference>
<comment type="caution">
    <text evidence="5">The sequence shown here is derived from an EMBL/GenBank/DDBJ whole genome shotgun (WGS) entry which is preliminary data.</text>
</comment>
<reference evidence="5" key="1">
    <citation type="journal article" date="2014" name="Front. Microbiol.">
        <title>High frequency of phylogenetically diverse reductive dehalogenase-homologous genes in deep subseafloor sedimentary metagenomes.</title>
        <authorList>
            <person name="Kawai M."/>
            <person name="Futagami T."/>
            <person name="Toyoda A."/>
            <person name="Takaki Y."/>
            <person name="Nishi S."/>
            <person name="Hori S."/>
            <person name="Arai W."/>
            <person name="Tsubouchi T."/>
            <person name="Morono Y."/>
            <person name="Uchiyama I."/>
            <person name="Ito T."/>
            <person name="Fujiyama A."/>
            <person name="Inagaki F."/>
            <person name="Takami H."/>
        </authorList>
    </citation>
    <scope>NUCLEOTIDE SEQUENCE</scope>
    <source>
        <strain evidence="5">Expedition CK06-06</strain>
    </source>
</reference>
<accession>X0THR1</accession>
<dbReference type="Pfam" id="PF13369">
    <property type="entry name" value="Transglut_core2"/>
    <property type="match status" value="1"/>
</dbReference>
<evidence type="ECO:0000256" key="1">
    <source>
        <dbReference type="ARBA" id="ARBA00004922"/>
    </source>
</evidence>
<dbReference type="InterPro" id="IPR051939">
    <property type="entry name" value="Glycosyltr_41/O-GlcNAc_trsf"/>
</dbReference>
<dbReference type="GO" id="GO:0016757">
    <property type="term" value="F:glycosyltransferase activity"/>
    <property type="evidence" value="ECO:0007669"/>
    <property type="project" value="UniProtKB-KW"/>
</dbReference>
<feature type="non-terminal residue" evidence="5">
    <location>
        <position position="1"/>
    </location>
</feature>
<dbReference type="AlphaFoldDB" id="X0THR1"/>
<feature type="non-terminal residue" evidence="5">
    <location>
        <position position="376"/>
    </location>
</feature>
<feature type="domain" description="Protein SirB1 N-terminal" evidence="4">
    <location>
        <begin position="43"/>
        <end position="160"/>
    </location>
</feature>
<organism evidence="5">
    <name type="scientific">marine sediment metagenome</name>
    <dbReference type="NCBI Taxonomy" id="412755"/>
    <lineage>
        <taxon>unclassified sequences</taxon>
        <taxon>metagenomes</taxon>
        <taxon>ecological metagenomes</taxon>
    </lineage>
</organism>
<evidence type="ECO:0000256" key="3">
    <source>
        <dbReference type="ARBA" id="ARBA00022679"/>
    </source>
</evidence>
<comment type="pathway">
    <text evidence="1">Protein modification; protein glycosylation.</text>
</comment>
<keyword evidence="3" id="KW-0808">Transferase</keyword>
<dbReference type="PROSITE" id="PS50293">
    <property type="entry name" value="TPR_REGION"/>
    <property type="match status" value="2"/>
</dbReference>
<dbReference type="PANTHER" id="PTHR44835:SF1">
    <property type="entry name" value="PROTEIN O-GLCNAC TRANSFERASE"/>
    <property type="match status" value="1"/>
</dbReference>
<dbReference type="Gene3D" id="1.25.40.10">
    <property type="entry name" value="Tetratricopeptide repeat domain"/>
    <property type="match status" value="1"/>
</dbReference>
<dbReference type="InterPro" id="IPR032698">
    <property type="entry name" value="SirB1_N"/>
</dbReference>
<dbReference type="EMBL" id="BARS01008218">
    <property type="protein sequence ID" value="GAF75625.1"/>
    <property type="molecule type" value="Genomic_DNA"/>
</dbReference>
<dbReference type="SMART" id="SM00028">
    <property type="entry name" value="TPR"/>
    <property type="match status" value="5"/>
</dbReference>
<dbReference type="Pfam" id="PF00515">
    <property type="entry name" value="TPR_1"/>
    <property type="match status" value="1"/>
</dbReference>
<sequence>DKAGLYVRSIERMLRLEAEEVDLATAVLIISEQWNDNVLGRRYVSVIDDMAYEIRERLKAGRLRANHRAIPVINKYLFDELDFEAVKEASDPRELFLHSVLDNKRGYCLSLSVLYLSLAERLGIPLYGVVVPGHFFVRYDDGRVRFNIETTSGGGSASDEHYINKFKVPEDNDGIGAPKRTLLRFGNPIYMRNLDKMQTLGCFFNNLGNSYIDVGNIEQALVALERAVEINPSLAECRTNLGNIYLKKDRVEDAIDQYRAALQINPGAAKTHNNLGNAYTKAGRLDDAIGEYSESLELDPNFVEVYTNLSVVYCEKKMFGRAESMLKKAIAFEPRNGSFYNQLGNVYNQMDQCEKAIVQYNRALKLASDTAEVHYG</sequence>
<gene>
    <name evidence="5" type="ORF">S01H1_15713</name>
</gene>
<protein>
    <recommendedName>
        <fullName evidence="4">Protein SirB1 N-terminal domain-containing protein</fullName>
    </recommendedName>
</protein>
<dbReference type="PROSITE" id="PS50005">
    <property type="entry name" value="TPR"/>
    <property type="match status" value="5"/>
</dbReference>
<dbReference type="PANTHER" id="PTHR44835">
    <property type="entry name" value="UDP-N-ACETYLGLUCOSAMINE--PEPTIDE N-ACETYLGLUCOSAMINYLTRANSFERASE SPINDLY-RELATED"/>
    <property type="match status" value="1"/>
</dbReference>
<dbReference type="SUPFAM" id="SSF48452">
    <property type="entry name" value="TPR-like"/>
    <property type="match status" value="1"/>
</dbReference>
<evidence type="ECO:0000313" key="5">
    <source>
        <dbReference type="EMBL" id="GAF75625.1"/>
    </source>
</evidence>
<evidence type="ECO:0000256" key="2">
    <source>
        <dbReference type="ARBA" id="ARBA00022676"/>
    </source>
</evidence>
<evidence type="ECO:0000259" key="4">
    <source>
        <dbReference type="Pfam" id="PF13369"/>
    </source>
</evidence>
<name>X0THR1_9ZZZZ</name>
<keyword evidence="2" id="KW-0328">Glycosyltransferase</keyword>
<proteinExistence type="predicted"/>